<comment type="caution">
    <text evidence="1">The sequence shown here is derived from an EMBL/GenBank/DDBJ whole genome shotgun (WGS) entry which is preliminary data.</text>
</comment>
<proteinExistence type="predicted"/>
<dbReference type="OrthoDB" id="10492297at2759"/>
<dbReference type="AlphaFoldDB" id="A0A8X6N0E4"/>
<dbReference type="EMBL" id="BMAW01098945">
    <property type="protein sequence ID" value="GFS87475.1"/>
    <property type="molecule type" value="Genomic_DNA"/>
</dbReference>
<evidence type="ECO:0000313" key="2">
    <source>
        <dbReference type="Proteomes" id="UP000887013"/>
    </source>
</evidence>
<sequence length="115" mass="13151">MNPWITHPHLQCTYVECCTRSSTTDHLKENPNKYAAIKRSSNFAISVVKIQVQRLYSALMALMSRDGNGSSSNKIFRAVDNSKKKLNPLSFYGRDLILVWNLRKIFALYDPLNSV</sequence>
<dbReference type="Proteomes" id="UP000887013">
    <property type="component" value="Unassembled WGS sequence"/>
</dbReference>
<name>A0A8X6N0E4_NEPPI</name>
<gene>
    <name evidence="1" type="ORF">NPIL_683881</name>
</gene>
<keyword evidence="2" id="KW-1185">Reference proteome</keyword>
<organism evidence="1 2">
    <name type="scientific">Nephila pilipes</name>
    <name type="common">Giant wood spider</name>
    <name type="synonym">Nephila maculata</name>
    <dbReference type="NCBI Taxonomy" id="299642"/>
    <lineage>
        <taxon>Eukaryota</taxon>
        <taxon>Metazoa</taxon>
        <taxon>Ecdysozoa</taxon>
        <taxon>Arthropoda</taxon>
        <taxon>Chelicerata</taxon>
        <taxon>Arachnida</taxon>
        <taxon>Araneae</taxon>
        <taxon>Araneomorphae</taxon>
        <taxon>Entelegynae</taxon>
        <taxon>Araneoidea</taxon>
        <taxon>Nephilidae</taxon>
        <taxon>Nephila</taxon>
    </lineage>
</organism>
<evidence type="ECO:0000313" key="1">
    <source>
        <dbReference type="EMBL" id="GFS87475.1"/>
    </source>
</evidence>
<protein>
    <submittedName>
        <fullName evidence="1">Uncharacterized protein</fullName>
    </submittedName>
</protein>
<reference evidence="1" key="1">
    <citation type="submission" date="2020-08" db="EMBL/GenBank/DDBJ databases">
        <title>Multicomponent nature underlies the extraordinary mechanical properties of spider dragline silk.</title>
        <authorList>
            <person name="Kono N."/>
            <person name="Nakamura H."/>
            <person name="Mori M."/>
            <person name="Yoshida Y."/>
            <person name="Ohtoshi R."/>
            <person name="Malay A.D."/>
            <person name="Moran D.A.P."/>
            <person name="Tomita M."/>
            <person name="Numata K."/>
            <person name="Arakawa K."/>
        </authorList>
    </citation>
    <scope>NUCLEOTIDE SEQUENCE</scope>
</reference>
<accession>A0A8X6N0E4</accession>